<dbReference type="RefSeq" id="WP_346174858.1">
    <property type="nucleotide sequence ID" value="NZ_BAAASD010000009.1"/>
</dbReference>
<evidence type="ECO:0000313" key="3">
    <source>
        <dbReference type="Proteomes" id="UP001500253"/>
    </source>
</evidence>
<dbReference type="InterPro" id="IPR037401">
    <property type="entry name" value="SnoaL-like"/>
</dbReference>
<protein>
    <submittedName>
        <fullName evidence="2">Nuclear transport factor 2 family protein</fullName>
    </submittedName>
</protein>
<name>A0ABP5T2X6_9ACTN</name>
<gene>
    <name evidence="2" type="ORF">GCM10010246_28780</name>
</gene>
<comment type="caution">
    <text evidence="2">The sequence shown here is derived from an EMBL/GenBank/DDBJ whole genome shotgun (WGS) entry which is preliminary data.</text>
</comment>
<accession>A0ABP5T2X6</accession>
<keyword evidence="3" id="KW-1185">Reference proteome</keyword>
<dbReference type="PANTHER" id="PTHR41252">
    <property type="entry name" value="BLR2505 PROTEIN"/>
    <property type="match status" value="1"/>
</dbReference>
<proteinExistence type="predicted"/>
<evidence type="ECO:0000259" key="1">
    <source>
        <dbReference type="Pfam" id="PF12680"/>
    </source>
</evidence>
<dbReference type="InterPro" id="IPR032710">
    <property type="entry name" value="NTF2-like_dom_sf"/>
</dbReference>
<dbReference type="Proteomes" id="UP001500253">
    <property type="component" value="Unassembled WGS sequence"/>
</dbReference>
<dbReference type="SUPFAM" id="SSF54427">
    <property type="entry name" value="NTF2-like"/>
    <property type="match status" value="1"/>
</dbReference>
<dbReference type="PANTHER" id="PTHR41252:SF1">
    <property type="entry name" value="BLR2505 PROTEIN"/>
    <property type="match status" value="1"/>
</dbReference>
<reference evidence="3" key="1">
    <citation type="journal article" date="2019" name="Int. J. Syst. Evol. Microbiol.">
        <title>The Global Catalogue of Microorganisms (GCM) 10K type strain sequencing project: providing services to taxonomists for standard genome sequencing and annotation.</title>
        <authorList>
            <consortium name="The Broad Institute Genomics Platform"/>
            <consortium name="The Broad Institute Genome Sequencing Center for Infectious Disease"/>
            <person name="Wu L."/>
            <person name="Ma J."/>
        </authorList>
    </citation>
    <scope>NUCLEOTIDE SEQUENCE [LARGE SCALE GENOMIC DNA]</scope>
    <source>
        <strain evidence="3">JCM 4316</strain>
    </source>
</reference>
<evidence type="ECO:0000313" key="2">
    <source>
        <dbReference type="EMBL" id="GAA2341838.1"/>
    </source>
</evidence>
<organism evidence="2 3">
    <name type="scientific">Streptomyces cuspidosporus</name>
    <dbReference type="NCBI Taxonomy" id="66882"/>
    <lineage>
        <taxon>Bacteria</taxon>
        <taxon>Bacillati</taxon>
        <taxon>Actinomycetota</taxon>
        <taxon>Actinomycetes</taxon>
        <taxon>Kitasatosporales</taxon>
        <taxon>Streptomycetaceae</taxon>
        <taxon>Streptomyces</taxon>
    </lineage>
</organism>
<feature type="domain" description="SnoaL-like" evidence="1">
    <location>
        <begin position="25"/>
        <end position="120"/>
    </location>
</feature>
<dbReference type="EMBL" id="BAAASD010000009">
    <property type="protein sequence ID" value="GAA2341838.1"/>
    <property type="molecule type" value="Genomic_DNA"/>
</dbReference>
<dbReference type="Gene3D" id="3.10.450.50">
    <property type="match status" value="1"/>
</dbReference>
<dbReference type="Pfam" id="PF12680">
    <property type="entry name" value="SnoaL_2"/>
    <property type="match status" value="1"/>
</dbReference>
<sequence>MSASDSMSASDNIALVRRLYESQAAPAVLEEVIDPDIVWDITPGFPGGGVYKGFESVGRDFFGPLFERFDTFYPVGEEYYADDDGHVFVLGHYHCETRQSDRVDARFVHIWTARDGRLVKLRQAADSLVVDRALNG</sequence>